<protein>
    <submittedName>
        <fullName evidence="2">DNA segregation ATPase</fullName>
    </submittedName>
</protein>
<organism evidence="2 3">
    <name type="scientific">Jeongeupia chitinilytica</name>
    <dbReference type="NCBI Taxonomy" id="1041641"/>
    <lineage>
        <taxon>Bacteria</taxon>
        <taxon>Pseudomonadati</taxon>
        <taxon>Pseudomonadota</taxon>
        <taxon>Betaproteobacteria</taxon>
        <taxon>Neisseriales</taxon>
        <taxon>Chitinibacteraceae</taxon>
        <taxon>Jeongeupia</taxon>
    </lineage>
</organism>
<proteinExistence type="predicted"/>
<evidence type="ECO:0000313" key="3">
    <source>
        <dbReference type="Proteomes" id="UP000604737"/>
    </source>
</evidence>
<feature type="domain" description="ORC1/DEAH AAA+ ATPase" evidence="1">
    <location>
        <begin position="31"/>
        <end position="145"/>
    </location>
</feature>
<keyword evidence="3" id="KW-1185">Reference proteome</keyword>
<dbReference type="InterPro" id="IPR027417">
    <property type="entry name" value="P-loop_NTPase"/>
</dbReference>
<dbReference type="InterPro" id="IPR049945">
    <property type="entry name" value="AAA_22"/>
</dbReference>
<evidence type="ECO:0000259" key="1">
    <source>
        <dbReference type="Pfam" id="PF13401"/>
    </source>
</evidence>
<accession>A0ABQ3H071</accession>
<dbReference type="RefSeq" id="WP_189460686.1">
    <property type="nucleotide sequence ID" value="NZ_BMYO01000005.1"/>
</dbReference>
<dbReference type="PANTHER" id="PTHR35894:SF5">
    <property type="entry name" value="MU-LIKE PROPHAGE FLUMU DNA TRANSPOSITION PROTEIN B"/>
    <property type="match status" value="1"/>
</dbReference>
<dbReference type="Pfam" id="PF13401">
    <property type="entry name" value="AAA_22"/>
    <property type="match status" value="1"/>
</dbReference>
<comment type="caution">
    <text evidence="2">The sequence shown here is derived from an EMBL/GenBank/DDBJ whole genome shotgun (WGS) entry which is preliminary data.</text>
</comment>
<evidence type="ECO:0000313" key="2">
    <source>
        <dbReference type="EMBL" id="GHD63746.1"/>
    </source>
</evidence>
<name>A0ABQ3H071_9NEIS</name>
<dbReference type="EMBL" id="BMYO01000005">
    <property type="protein sequence ID" value="GHD63746.1"/>
    <property type="molecule type" value="Genomic_DNA"/>
</dbReference>
<sequence length="241" mass="26525">MKAVFVKTSNWERFTDGIQAVDNRGAAEACMLLVNGEPGLGKTSIITRWALENNAIFVTAQSGWTVSEMLRAMANSKPGIPAHHTLRDTRASVIGHVMRNQVPIVVDEADHVVACSATIEALRGISDMCQTPVVMVGMERIQQKLARYPQVASRIATVVKFEPVTETDVMLTCRDMAEVEIGRCLVSELHRQCAGRMRLVLNGIARIEQFAKVNGLKSISLQDMRGAELAHDWQSARRGAK</sequence>
<reference evidence="3" key="1">
    <citation type="journal article" date="2019" name="Int. J. Syst. Evol. Microbiol.">
        <title>The Global Catalogue of Microorganisms (GCM) 10K type strain sequencing project: providing services to taxonomists for standard genome sequencing and annotation.</title>
        <authorList>
            <consortium name="The Broad Institute Genomics Platform"/>
            <consortium name="The Broad Institute Genome Sequencing Center for Infectious Disease"/>
            <person name="Wu L."/>
            <person name="Ma J."/>
        </authorList>
    </citation>
    <scope>NUCLEOTIDE SEQUENCE [LARGE SCALE GENOMIC DNA]</scope>
    <source>
        <strain evidence="3">KCTC 23701</strain>
    </source>
</reference>
<dbReference type="InterPro" id="IPR052026">
    <property type="entry name" value="ExeA_AAA_ATPase_DNA-bind"/>
</dbReference>
<dbReference type="Proteomes" id="UP000604737">
    <property type="component" value="Unassembled WGS sequence"/>
</dbReference>
<gene>
    <name evidence="2" type="ORF">GCM10007350_21850</name>
</gene>
<dbReference type="PANTHER" id="PTHR35894">
    <property type="entry name" value="GENERAL SECRETION PATHWAY PROTEIN A-RELATED"/>
    <property type="match status" value="1"/>
</dbReference>
<dbReference type="SUPFAM" id="SSF52540">
    <property type="entry name" value="P-loop containing nucleoside triphosphate hydrolases"/>
    <property type="match status" value="1"/>
</dbReference>